<organism evidence="1 2">
    <name type="scientific">Deinococcus hopiensis KR-140</name>
    <dbReference type="NCBI Taxonomy" id="695939"/>
    <lineage>
        <taxon>Bacteria</taxon>
        <taxon>Thermotogati</taxon>
        <taxon>Deinococcota</taxon>
        <taxon>Deinococci</taxon>
        <taxon>Deinococcales</taxon>
        <taxon>Deinococcaceae</taxon>
        <taxon>Deinococcus</taxon>
    </lineage>
</organism>
<evidence type="ECO:0000313" key="1">
    <source>
        <dbReference type="EMBL" id="SMB81397.1"/>
    </source>
</evidence>
<dbReference type="RefSeq" id="WP_084045926.1">
    <property type="nucleotide sequence ID" value="NZ_FWWU01000005.1"/>
</dbReference>
<dbReference type="AlphaFoldDB" id="A0A1W1UK03"/>
<name>A0A1W1UK03_9DEIO</name>
<accession>A0A1W1UK03</accession>
<protein>
    <submittedName>
        <fullName evidence="1">Uncharacterized protein</fullName>
    </submittedName>
</protein>
<reference evidence="1 2" key="1">
    <citation type="submission" date="2017-04" db="EMBL/GenBank/DDBJ databases">
        <authorList>
            <person name="Afonso C.L."/>
            <person name="Miller P.J."/>
            <person name="Scott M.A."/>
            <person name="Spackman E."/>
            <person name="Goraichik I."/>
            <person name="Dimitrov K.M."/>
            <person name="Suarez D.L."/>
            <person name="Swayne D.E."/>
        </authorList>
    </citation>
    <scope>NUCLEOTIDE SEQUENCE [LARGE SCALE GENOMIC DNA]</scope>
    <source>
        <strain evidence="1 2">KR-140</strain>
    </source>
</reference>
<gene>
    <name evidence="1" type="ORF">SAMN00790413_04565</name>
</gene>
<sequence length="107" mass="11823">MRALPALLQVDHPDIGTLALRFLKQRRHICEAADLLVGRVEPGDEVLLRTVMSELEAAERYRELHRLVSTFVDLAGAQLAAEQLGLLADSDVPPPCSLCRADLVRLL</sequence>
<proteinExistence type="predicted"/>
<dbReference type="Proteomes" id="UP000192582">
    <property type="component" value="Unassembled WGS sequence"/>
</dbReference>
<keyword evidence="2" id="KW-1185">Reference proteome</keyword>
<dbReference type="EMBL" id="FWWU01000005">
    <property type="protein sequence ID" value="SMB81397.1"/>
    <property type="molecule type" value="Genomic_DNA"/>
</dbReference>
<evidence type="ECO:0000313" key="2">
    <source>
        <dbReference type="Proteomes" id="UP000192582"/>
    </source>
</evidence>